<organism evidence="2 3">
    <name type="scientific">Nocardia tengchongensis</name>
    <dbReference type="NCBI Taxonomy" id="2055889"/>
    <lineage>
        <taxon>Bacteria</taxon>
        <taxon>Bacillati</taxon>
        <taxon>Actinomycetota</taxon>
        <taxon>Actinomycetes</taxon>
        <taxon>Mycobacteriales</taxon>
        <taxon>Nocardiaceae</taxon>
        <taxon>Nocardia</taxon>
    </lineage>
</organism>
<dbReference type="EMBL" id="CP074371">
    <property type="protein sequence ID" value="QVI21432.1"/>
    <property type="molecule type" value="Genomic_DNA"/>
</dbReference>
<keyword evidence="3" id="KW-1185">Reference proteome</keyword>
<dbReference type="Pfam" id="PF07883">
    <property type="entry name" value="Cupin_2"/>
    <property type="match status" value="1"/>
</dbReference>
<dbReference type="InterPro" id="IPR011051">
    <property type="entry name" value="RmlC_Cupin_sf"/>
</dbReference>
<dbReference type="Gene3D" id="2.60.120.10">
    <property type="entry name" value="Jelly Rolls"/>
    <property type="match status" value="1"/>
</dbReference>
<proteinExistence type="predicted"/>
<name>A0ABX8CPQ5_9NOCA</name>
<feature type="domain" description="Cupin type-2" evidence="1">
    <location>
        <begin position="72"/>
        <end position="129"/>
    </location>
</feature>
<evidence type="ECO:0000313" key="2">
    <source>
        <dbReference type="EMBL" id="QVI21432.1"/>
    </source>
</evidence>
<dbReference type="InterPro" id="IPR013096">
    <property type="entry name" value="Cupin_2"/>
</dbReference>
<protein>
    <submittedName>
        <fullName evidence="2">Cupin domain-containing protein</fullName>
    </submittedName>
</protein>
<evidence type="ECO:0000313" key="3">
    <source>
        <dbReference type="Proteomes" id="UP000683310"/>
    </source>
</evidence>
<dbReference type="InterPro" id="IPR014710">
    <property type="entry name" value="RmlC-like_jellyroll"/>
</dbReference>
<dbReference type="Proteomes" id="UP000683310">
    <property type="component" value="Chromosome"/>
</dbReference>
<sequence>MSGILALDRKVNKLDYIVNLLDQKESAMPVVHAADIQPHEMHGSRFTPLIRPGAGSSELCVWRLEIGPRVLGVEHRVHREEAFVVLAGSITITIEGESSDLAAGDAAVAPAKSVIRLANPADRPAEVLVSAPVGFTGELLDGTVVNPPWVN</sequence>
<gene>
    <name evidence="2" type="ORF">KHQ06_36695</name>
</gene>
<dbReference type="SUPFAM" id="SSF51182">
    <property type="entry name" value="RmlC-like cupins"/>
    <property type="match status" value="1"/>
</dbReference>
<evidence type="ECO:0000259" key="1">
    <source>
        <dbReference type="Pfam" id="PF07883"/>
    </source>
</evidence>
<reference evidence="2 3" key="1">
    <citation type="submission" date="2021-04" db="EMBL/GenBank/DDBJ databases">
        <title>Nocardia tengchongensis.</title>
        <authorList>
            <person name="Zhuang k."/>
            <person name="Ran Y."/>
            <person name="Li W."/>
        </authorList>
    </citation>
    <scope>NUCLEOTIDE SEQUENCE [LARGE SCALE GENOMIC DNA]</scope>
    <source>
        <strain evidence="2 3">CFH S0057</strain>
    </source>
</reference>
<accession>A0ABX8CPQ5</accession>